<dbReference type="CTD" id="68918580"/>
<organism evidence="2 3">
    <name type="scientific">Caenorhabditis briggsae</name>
    <dbReference type="NCBI Taxonomy" id="6238"/>
    <lineage>
        <taxon>Eukaryota</taxon>
        <taxon>Metazoa</taxon>
        <taxon>Ecdysozoa</taxon>
        <taxon>Nematoda</taxon>
        <taxon>Chromadorea</taxon>
        <taxon>Rhabditida</taxon>
        <taxon>Rhabditina</taxon>
        <taxon>Rhabditomorpha</taxon>
        <taxon>Rhabditoidea</taxon>
        <taxon>Rhabditidae</taxon>
        <taxon>Peloderinae</taxon>
        <taxon>Caenorhabditis</taxon>
    </lineage>
</organism>
<dbReference type="Proteomes" id="UP000008549">
    <property type="component" value="Unassembled WGS sequence"/>
</dbReference>
<dbReference type="InParanoid" id="B6IHJ6"/>
<dbReference type="AlphaFoldDB" id="B6IHJ6"/>
<reference evidence="2 3" key="2">
    <citation type="journal article" date="2011" name="PLoS Genet.">
        <title>Caenorhabditis briggsae recombinant inbred line genotypes reveal inter-strain incompatibility and the evolution of recombination.</title>
        <authorList>
            <person name="Ross J.A."/>
            <person name="Koboldt D.C."/>
            <person name="Staisch J.E."/>
            <person name="Chamberlin H.M."/>
            <person name="Gupta B.P."/>
            <person name="Miller R.D."/>
            <person name="Baird S.E."/>
            <person name="Haag E.S."/>
        </authorList>
    </citation>
    <scope>NUCLEOTIDE SEQUENCE [LARGE SCALE GENOMIC DNA]</scope>
    <source>
        <strain evidence="2 3">AF16</strain>
    </source>
</reference>
<proteinExistence type="predicted"/>
<evidence type="ECO:0000256" key="1">
    <source>
        <dbReference type="SAM" id="MobiDB-lite"/>
    </source>
</evidence>
<dbReference type="GeneID" id="68918580"/>
<feature type="compositionally biased region" description="Polar residues" evidence="1">
    <location>
        <begin position="96"/>
        <end position="105"/>
    </location>
</feature>
<sequence>MIRRKLPKHKYGNKPQLITATNPKTAAEFLSLWRERESKRFSSGTKRGQNGISPEFMSENRFGVGLFRSKMCSISFTGCFCRSGSFSDKSDRRADVQTSLPWISG</sequence>
<dbReference type="EMBL" id="HE600954">
    <property type="protein sequence ID" value="CAR99376.1"/>
    <property type="molecule type" value="Genomic_DNA"/>
</dbReference>
<evidence type="ECO:0000313" key="3">
    <source>
        <dbReference type="Proteomes" id="UP000008549"/>
    </source>
</evidence>
<dbReference type="HOGENOM" id="CLU_2239008_0_0_1"/>
<protein>
    <submittedName>
        <fullName evidence="2">Protein CBG27122</fullName>
    </submittedName>
</protein>
<gene>
    <name evidence="2" type="ORF">CBG27122</name>
    <name evidence="2" type="ORF">CBG_27122</name>
</gene>
<name>B6IHJ6_CAEBR</name>
<evidence type="ECO:0000313" key="2">
    <source>
        <dbReference type="EMBL" id="CAR99376.1"/>
    </source>
</evidence>
<dbReference type="KEGG" id="cbr:CBG_27122"/>
<dbReference type="RefSeq" id="XP_045098939.1">
    <property type="nucleotide sequence ID" value="XM_045237746.1"/>
</dbReference>
<reference evidence="2 3" key="1">
    <citation type="journal article" date="2003" name="PLoS Biol.">
        <title>The genome sequence of Caenorhabditis briggsae: a platform for comparative genomics.</title>
        <authorList>
            <person name="Stein L.D."/>
            <person name="Bao Z."/>
            <person name="Blasiar D."/>
            <person name="Blumenthal T."/>
            <person name="Brent M.R."/>
            <person name="Chen N."/>
            <person name="Chinwalla A."/>
            <person name="Clarke L."/>
            <person name="Clee C."/>
            <person name="Coghlan A."/>
            <person name="Coulson A."/>
            <person name="D'Eustachio P."/>
            <person name="Fitch D.H."/>
            <person name="Fulton L.A."/>
            <person name="Fulton R.E."/>
            <person name="Griffiths-Jones S."/>
            <person name="Harris T.W."/>
            <person name="Hillier L.W."/>
            <person name="Kamath R."/>
            <person name="Kuwabara P.E."/>
            <person name="Mardis E.R."/>
            <person name="Marra M.A."/>
            <person name="Miner T.L."/>
            <person name="Minx P."/>
            <person name="Mullikin J.C."/>
            <person name="Plumb R.W."/>
            <person name="Rogers J."/>
            <person name="Schein J.E."/>
            <person name="Sohrmann M."/>
            <person name="Spieth J."/>
            <person name="Stajich J.E."/>
            <person name="Wei C."/>
            <person name="Willey D."/>
            <person name="Wilson R.K."/>
            <person name="Durbin R."/>
            <person name="Waterston R.H."/>
        </authorList>
    </citation>
    <scope>NUCLEOTIDE SEQUENCE [LARGE SCALE GENOMIC DNA]</scope>
    <source>
        <strain evidence="2 3">AF16</strain>
    </source>
</reference>
<keyword evidence="3" id="KW-1185">Reference proteome</keyword>
<accession>B6IHJ6</accession>
<feature type="region of interest" description="Disordered" evidence="1">
    <location>
        <begin position="84"/>
        <end position="105"/>
    </location>
</feature>